<comment type="caution">
    <text evidence="1">The sequence shown here is derived from an EMBL/GenBank/DDBJ whole genome shotgun (WGS) entry which is preliminary data.</text>
</comment>
<dbReference type="PRINTS" id="PR01034">
    <property type="entry name" value="RIBOSOMALS12"/>
</dbReference>
<dbReference type="Gene3D" id="2.40.50.140">
    <property type="entry name" value="Nucleic acid-binding proteins"/>
    <property type="match status" value="1"/>
</dbReference>
<accession>A0A4S8I4P8</accession>
<protein>
    <submittedName>
        <fullName evidence="1">Uncharacterized protein</fullName>
    </submittedName>
</protein>
<name>A0A4S8I4P8_MUSBA</name>
<dbReference type="AlphaFoldDB" id="A0A4S8I4P8"/>
<dbReference type="InterPro" id="IPR012340">
    <property type="entry name" value="NA-bd_OB-fold"/>
</dbReference>
<evidence type="ECO:0000313" key="1">
    <source>
        <dbReference type="EMBL" id="THU42479.1"/>
    </source>
</evidence>
<dbReference type="Proteomes" id="UP000317650">
    <property type="component" value="Unassembled WGS sequence"/>
</dbReference>
<dbReference type="InterPro" id="IPR005679">
    <property type="entry name" value="Ribosomal_uS12_bac"/>
</dbReference>
<gene>
    <name evidence="1" type="ORF">C4D60_Mb00t18550</name>
</gene>
<evidence type="ECO:0000313" key="2">
    <source>
        <dbReference type="Proteomes" id="UP000317650"/>
    </source>
</evidence>
<dbReference type="STRING" id="52838.A0A4S8I4P8"/>
<dbReference type="GO" id="GO:0015935">
    <property type="term" value="C:small ribosomal subunit"/>
    <property type="evidence" value="ECO:0007669"/>
    <property type="project" value="InterPro"/>
</dbReference>
<organism evidence="1 2">
    <name type="scientific">Musa balbisiana</name>
    <name type="common">Banana</name>
    <dbReference type="NCBI Taxonomy" id="52838"/>
    <lineage>
        <taxon>Eukaryota</taxon>
        <taxon>Viridiplantae</taxon>
        <taxon>Streptophyta</taxon>
        <taxon>Embryophyta</taxon>
        <taxon>Tracheophyta</taxon>
        <taxon>Spermatophyta</taxon>
        <taxon>Magnoliopsida</taxon>
        <taxon>Liliopsida</taxon>
        <taxon>Zingiberales</taxon>
        <taxon>Musaceae</taxon>
        <taxon>Musa</taxon>
    </lineage>
</organism>
<dbReference type="GO" id="GO:0003735">
    <property type="term" value="F:structural constituent of ribosome"/>
    <property type="evidence" value="ECO:0007669"/>
    <property type="project" value="InterPro"/>
</dbReference>
<dbReference type="GO" id="GO:0006412">
    <property type="term" value="P:translation"/>
    <property type="evidence" value="ECO:0007669"/>
    <property type="project" value="InterPro"/>
</dbReference>
<keyword evidence="2" id="KW-1185">Reference proteome</keyword>
<proteinExistence type="predicted"/>
<reference evidence="1 2" key="1">
    <citation type="journal article" date="2019" name="Nat. Plants">
        <title>Genome sequencing of Musa balbisiana reveals subgenome evolution and function divergence in polyploid bananas.</title>
        <authorList>
            <person name="Yao X."/>
        </authorList>
    </citation>
    <scope>NUCLEOTIDE SEQUENCE [LARGE SCALE GENOMIC DNA]</scope>
    <source>
        <strain evidence="2">cv. DH-PKW</strain>
        <tissue evidence="1">Leaves</tissue>
    </source>
</reference>
<dbReference type="SUPFAM" id="SSF50249">
    <property type="entry name" value="Nucleic acid-binding proteins"/>
    <property type="match status" value="1"/>
</dbReference>
<sequence length="102" mass="11591">MESVQLEHENSDTQLWGDLSVKLFHYQPKTTKPALRKVAEIRLTLDLKSLLYIPGIGHNLKEHSVKSISKRRKGLRIYPVWIAHCSRNPRAVGGKGSSTRAF</sequence>
<dbReference type="EMBL" id="PYDT01001489">
    <property type="protein sequence ID" value="THU42479.1"/>
    <property type="molecule type" value="Genomic_DNA"/>
</dbReference>